<accession>A0A918NIX0</accession>
<evidence type="ECO:0000256" key="1">
    <source>
        <dbReference type="SAM" id="Phobius"/>
    </source>
</evidence>
<keyword evidence="1" id="KW-0812">Transmembrane</keyword>
<dbReference type="GO" id="GO:0005886">
    <property type="term" value="C:plasma membrane"/>
    <property type="evidence" value="ECO:0007669"/>
    <property type="project" value="TreeGrafter"/>
</dbReference>
<evidence type="ECO:0000313" key="3">
    <source>
        <dbReference type="Proteomes" id="UP000600865"/>
    </source>
</evidence>
<protein>
    <submittedName>
        <fullName evidence="2">Membrane protein</fullName>
    </submittedName>
</protein>
<dbReference type="PANTHER" id="PTHR34980:SF2">
    <property type="entry name" value="INNER MEMBRANE PROTEIN YHAH-RELATED"/>
    <property type="match status" value="1"/>
</dbReference>
<sequence>MLGFGEAVGLYYRNFFNFQGRASRAEFWWPFLMRAILHTGLIVAFLATIDFGAAEGDEFSEASLGVLVAWLVFYLVNIVPNLSIAARRFHDLGQTGWLVLVFVILNAVVGLTWFAQMIWFAFPGDVGPNAYGADPFGYDTKVFE</sequence>
<keyword evidence="1" id="KW-1133">Transmembrane helix</keyword>
<organism evidence="2 3">
    <name type="scientific">Litorimonas cladophorae</name>
    <dbReference type="NCBI Taxonomy" id="1220491"/>
    <lineage>
        <taxon>Bacteria</taxon>
        <taxon>Pseudomonadati</taxon>
        <taxon>Pseudomonadota</taxon>
        <taxon>Alphaproteobacteria</taxon>
        <taxon>Maricaulales</taxon>
        <taxon>Robiginitomaculaceae</taxon>
    </lineage>
</organism>
<dbReference type="Proteomes" id="UP000600865">
    <property type="component" value="Unassembled WGS sequence"/>
</dbReference>
<name>A0A918NIX0_9PROT</name>
<feature type="transmembrane region" description="Helical" evidence="1">
    <location>
        <begin position="97"/>
        <end position="122"/>
    </location>
</feature>
<dbReference type="AlphaFoldDB" id="A0A918NIX0"/>
<keyword evidence="3" id="KW-1185">Reference proteome</keyword>
<evidence type="ECO:0000313" key="2">
    <source>
        <dbReference type="EMBL" id="GGX70942.1"/>
    </source>
</evidence>
<dbReference type="Pfam" id="PF05656">
    <property type="entry name" value="DUF805"/>
    <property type="match status" value="1"/>
</dbReference>
<feature type="transmembrane region" description="Helical" evidence="1">
    <location>
        <begin position="31"/>
        <end position="52"/>
    </location>
</feature>
<gene>
    <name evidence="2" type="ORF">GCM10011309_21370</name>
</gene>
<dbReference type="InterPro" id="IPR008523">
    <property type="entry name" value="DUF805"/>
</dbReference>
<feature type="transmembrane region" description="Helical" evidence="1">
    <location>
        <begin position="64"/>
        <end position="85"/>
    </location>
</feature>
<dbReference type="PANTHER" id="PTHR34980">
    <property type="entry name" value="INNER MEMBRANE PROTEIN-RELATED-RELATED"/>
    <property type="match status" value="1"/>
</dbReference>
<comment type="caution">
    <text evidence="2">The sequence shown here is derived from an EMBL/GenBank/DDBJ whole genome shotgun (WGS) entry which is preliminary data.</text>
</comment>
<dbReference type="RefSeq" id="WP_189585520.1">
    <property type="nucleotide sequence ID" value="NZ_BMYV01000002.1"/>
</dbReference>
<proteinExistence type="predicted"/>
<dbReference type="EMBL" id="BMYV01000002">
    <property type="protein sequence ID" value="GGX70942.1"/>
    <property type="molecule type" value="Genomic_DNA"/>
</dbReference>
<keyword evidence="1" id="KW-0472">Membrane</keyword>
<reference evidence="2 3" key="1">
    <citation type="journal article" date="2014" name="Int. J. Syst. Evol. Microbiol.">
        <title>Complete genome sequence of Corynebacterium casei LMG S-19264T (=DSM 44701T), isolated from a smear-ripened cheese.</title>
        <authorList>
            <consortium name="US DOE Joint Genome Institute (JGI-PGF)"/>
            <person name="Walter F."/>
            <person name="Albersmeier A."/>
            <person name="Kalinowski J."/>
            <person name="Ruckert C."/>
        </authorList>
    </citation>
    <scope>NUCLEOTIDE SEQUENCE [LARGE SCALE GENOMIC DNA]</scope>
    <source>
        <strain evidence="2 3">KCTC 23968</strain>
    </source>
</reference>